<evidence type="ECO:0000313" key="2">
    <source>
        <dbReference type="Proteomes" id="UP000176682"/>
    </source>
</evidence>
<gene>
    <name evidence="1" type="ORF">A2368_00020</name>
</gene>
<comment type="caution">
    <text evidence="1">The sequence shown here is derived from an EMBL/GenBank/DDBJ whole genome shotgun (WGS) entry which is preliminary data.</text>
</comment>
<proteinExistence type="predicted"/>
<reference evidence="1 2" key="1">
    <citation type="journal article" date="2016" name="Nat. Commun.">
        <title>Thousands of microbial genomes shed light on interconnected biogeochemical processes in an aquifer system.</title>
        <authorList>
            <person name="Anantharaman K."/>
            <person name="Brown C.T."/>
            <person name="Hug L.A."/>
            <person name="Sharon I."/>
            <person name="Castelle C.J."/>
            <person name="Probst A.J."/>
            <person name="Thomas B.C."/>
            <person name="Singh A."/>
            <person name="Wilkins M.J."/>
            <person name="Karaoz U."/>
            <person name="Brodie E.L."/>
            <person name="Williams K.H."/>
            <person name="Hubbard S.S."/>
            <person name="Banfield J.F."/>
        </authorList>
    </citation>
    <scope>NUCLEOTIDE SEQUENCE [LARGE SCALE GENOMIC DNA]</scope>
</reference>
<organism evidence="1 2">
    <name type="scientific">Candidatus Collierbacteria bacterium RIFOXYB1_FULL_49_13</name>
    <dbReference type="NCBI Taxonomy" id="1817728"/>
    <lineage>
        <taxon>Bacteria</taxon>
        <taxon>Candidatus Collieribacteriota</taxon>
    </lineage>
</organism>
<accession>A0A1F5FFQ1</accession>
<evidence type="ECO:0000313" key="1">
    <source>
        <dbReference type="EMBL" id="OGD78469.1"/>
    </source>
</evidence>
<dbReference type="AlphaFoldDB" id="A0A1F5FFQ1"/>
<sequence>MKRLLVAFVTLTVILGLTSAFLAKEMLKKLGFIDDFAADSKHLVTWDYPGAKDWEPGQRNIVLRGQTQFVALVGFKLEIPVLGFSGMDVFGYVRSDKRGVAVVSVYQGKGACEFMFITDTDPAKNRIVISSTDDDQKLMPTVDYPPHLWQKWGIYG</sequence>
<protein>
    <submittedName>
        <fullName evidence="1">Uncharacterized protein</fullName>
    </submittedName>
</protein>
<dbReference type="EMBL" id="MFAM01000045">
    <property type="protein sequence ID" value="OGD78469.1"/>
    <property type="molecule type" value="Genomic_DNA"/>
</dbReference>
<dbReference type="Proteomes" id="UP000176682">
    <property type="component" value="Unassembled WGS sequence"/>
</dbReference>
<name>A0A1F5FFQ1_9BACT</name>